<gene>
    <name evidence="2" type="primary">ORF76217</name>
</gene>
<feature type="non-terminal residue" evidence="2">
    <location>
        <position position="1"/>
    </location>
</feature>
<dbReference type="Gene3D" id="3.40.50.300">
    <property type="entry name" value="P-loop containing nucleotide triphosphate hydrolases"/>
    <property type="match status" value="1"/>
</dbReference>
<dbReference type="InterPro" id="IPR027417">
    <property type="entry name" value="P-loop_NTPase"/>
</dbReference>
<sequence>HAFTILLDCDSQYMHDRLVLRGGSGNDRIDDNIPAIEKKLAFFARNTLPLLKAIEDENKLIVINGDRDEEEIFYDIVKCLDFSLYGTKLQEGKSSKGVAAETDEEDGYEDQMVVEEEYVAVNSTTTGEGGINPEFTSYLDGLDDPIVMTELEAEEFEAEVEQEGETVQESEDGTTDNAKHVEEVVEETEHTDLLTGRDEEGTEEDNLQQEDNQTNVEEEEQEVSQVINDAEKSETNLADENDDIDVKNSDENGNEDVKNDDKNGNEDAENTVEDNQQEQDKETFEKLADVDMERDADTTVEDGDEKETEE</sequence>
<feature type="compositionally biased region" description="Acidic residues" evidence="1">
    <location>
        <begin position="298"/>
        <end position="310"/>
    </location>
</feature>
<evidence type="ECO:0008006" key="3">
    <source>
        <dbReference type="Google" id="ProtNLM"/>
    </source>
</evidence>
<protein>
    <recommendedName>
        <fullName evidence="3">Adenylate kinase</fullName>
    </recommendedName>
</protein>
<feature type="compositionally biased region" description="Acidic residues" evidence="1">
    <location>
        <begin position="266"/>
        <end position="277"/>
    </location>
</feature>
<reference evidence="2" key="1">
    <citation type="submission" date="2014-12" db="EMBL/GenBank/DDBJ databases">
        <title>Insight into the proteome of Arion vulgaris.</title>
        <authorList>
            <person name="Aradska J."/>
            <person name="Bulat T."/>
            <person name="Smidak R."/>
            <person name="Sarate P."/>
            <person name="Gangsoo J."/>
            <person name="Sialana F."/>
            <person name="Bilban M."/>
            <person name="Lubec G."/>
        </authorList>
    </citation>
    <scope>NUCLEOTIDE SEQUENCE</scope>
    <source>
        <tissue evidence="2">Skin</tissue>
    </source>
</reference>
<dbReference type="AlphaFoldDB" id="A0A0B6ZT93"/>
<dbReference type="EMBL" id="HACG01024065">
    <property type="protein sequence ID" value="CEK70930.1"/>
    <property type="molecule type" value="Transcribed_RNA"/>
</dbReference>
<dbReference type="SUPFAM" id="SSF52540">
    <property type="entry name" value="P-loop containing nucleoside triphosphate hydrolases"/>
    <property type="match status" value="1"/>
</dbReference>
<feature type="compositionally biased region" description="Basic and acidic residues" evidence="1">
    <location>
        <begin position="278"/>
        <end position="297"/>
    </location>
</feature>
<feature type="compositionally biased region" description="Basic and acidic residues" evidence="1">
    <location>
        <begin position="185"/>
        <end position="199"/>
    </location>
</feature>
<evidence type="ECO:0000256" key="1">
    <source>
        <dbReference type="SAM" id="MobiDB-lite"/>
    </source>
</evidence>
<name>A0A0B6ZT93_9EUPU</name>
<feature type="region of interest" description="Disordered" evidence="1">
    <location>
        <begin position="185"/>
        <end position="310"/>
    </location>
</feature>
<proteinExistence type="predicted"/>
<accession>A0A0B6ZT93</accession>
<evidence type="ECO:0000313" key="2">
    <source>
        <dbReference type="EMBL" id="CEK70930.1"/>
    </source>
</evidence>
<feature type="compositionally biased region" description="Basic and acidic residues" evidence="1">
    <location>
        <begin position="244"/>
        <end position="265"/>
    </location>
</feature>
<organism evidence="2">
    <name type="scientific">Arion vulgaris</name>
    <dbReference type="NCBI Taxonomy" id="1028688"/>
    <lineage>
        <taxon>Eukaryota</taxon>
        <taxon>Metazoa</taxon>
        <taxon>Spiralia</taxon>
        <taxon>Lophotrochozoa</taxon>
        <taxon>Mollusca</taxon>
        <taxon>Gastropoda</taxon>
        <taxon>Heterobranchia</taxon>
        <taxon>Euthyneura</taxon>
        <taxon>Panpulmonata</taxon>
        <taxon>Eupulmonata</taxon>
        <taxon>Stylommatophora</taxon>
        <taxon>Helicina</taxon>
        <taxon>Arionoidea</taxon>
        <taxon>Arionidae</taxon>
        <taxon>Arion</taxon>
    </lineage>
</organism>